<protein>
    <recommendedName>
        <fullName evidence="2">DUF6161 domain-containing protein</fullName>
    </recommendedName>
</protein>
<dbReference type="EMBL" id="AWFF01000032">
    <property type="protein sequence ID" value="KCZ55003.1"/>
    <property type="molecule type" value="Genomic_DNA"/>
</dbReference>
<dbReference type="PATRIC" id="fig|1280946.3.peg.1471"/>
<dbReference type="RefSeq" id="WP_051601244.1">
    <property type="nucleotide sequence ID" value="NZ_AWFF01000032.1"/>
</dbReference>
<keyword evidence="4" id="KW-1185">Reference proteome</keyword>
<sequence>MDENSDINLEVSGKGFKLEFRTEDDLKEYLSAHQNFCSQFDLKKIQKVEYGRAINQKVDRAKSIVTRVSSYMNSADAKNLIEKEFSENFPPYTTPVAQHLHDIYEQDGPHRFAGALMAYTNYNYTPNFSAPDLLKGFVKLCLYEESIDQVSAAASRKSLEEIRRLYQRRLNSDGKKYEKALTDISETHQQLSTSIENSSFAWNHNFSKFQSQARAKLQDTTSSFLDFQKSYEDSLRLSRPRKYWSKKATDHNKAARRYRLSALGWLVIAGALTVFGLWELFLYAKENFAVSEDQTPLPISLLITLGAMGLVGTSVFFWVGRLLVRLWLSELHLAMDASERVTMIESFLALRASGTVSDEERQLVLAALFRPTQDGIVKDDASADPLITALASRILR</sequence>
<keyword evidence="1" id="KW-0472">Membrane</keyword>
<evidence type="ECO:0000259" key="2">
    <source>
        <dbReference type="Pfam" id="PF19658"/>
    </source>
</evidence>
<dbReference type="InterPro" id="IPR046159">
    <property type="entry name" value="DUF6161"/>
</dbReference>
<feature type="domain" description="DUF6161" evidence="2">
    <location>
        <begin position="174"/>
        <end position="383"/>
    </location>
</feature>
<comment type="caution">
    <text evidence="3">The sequence shown here is derived from an EMBL/GenBank/DDBJ whole genome shotgun (WGS) entry which is preliminary data.</text>
</comment>
<evidence type="ECO:0000256" key="1">
    <source>
        <dbReference type="SAM" id="Phobius"/>
    </source>
</evidence>
<feature type="transmembrane region" description="Helical" evidence="1">
    <location>
        <begin position="296"/>
        <end position="319"/>
    </location>
</feature>
<gene>
    <name evidence="3" type="ORF">HY29_02000</name>
</gene>
<proteinExistence type="predicted"/>
<evidence type="ECO:0000313" key="4">
    <source>
        <dbReference type="Proteomes" id="UP000027037"/>
    </source>
</evidence>
<dbReference type="Proteomes" id="UP000027037">
    <property type="component" value="Unassembled WGS sequence"/>
</dbReference>
<organism evidence="3 4">
    <name type="scientific">Hyphomonas beringensis</name>
    <dbReference type="NCBI Taxonomy" id="1280946"/>
    <lineage>
        <taxon>Bacteria</taxon>
        <taxon>Pseudomonadati</taxon>
        <taxon>Pseudomonadota</taxon>
        <taxon>Alphaproteobacteria</taxon>
        <taxon>Hyphomonadales</taxon>
        <taxon>Hyphomonadaceae</taxon>
        <taxon>Hyphomonas</taxon>
    </lineage>
</organism>
<keyword evidence="1" id="KW-0812">Transmembrane</keyword>
<dbReference type="OrthoDB" id="7444701at2"/>
<dbReference type="AlphaFoldDB" id="A0A062UBA3"/>
<reference evidence="3 4" key="1">
    <citation type="journal article" date="2014" name="Antonie Van Leeuwenhoek">
        <title>Hyphomonas beringensis sp. nov. and Hyphomonas chukchiensis sp. nov., isolated from surface seawater of the Bering Sea and Chukchi Sea.</title>
        <authorList>
            <person name="Li C."/>
            <person name="Lai Q."/>
            <person name="Li G."/>
            <person name="Dong C."/>
            <person name="Wang J."/>
            <person name="Liao Y."/>
            <person name="Shao Z."/>
        </authorList>
    </citation>
    <scope>NUCLEOTIDE SEQUENCE [LARGE SCALE GENOMIC DNA]</scope>
    <source>
        <strain evidence="3 4">25B14_1</strain>
    </source>
</reference>
<dbReference type="eggNOG" id="ENOG503328Q">
    <property type="taxonomic scope" value="Bacteria"/>
</dbReference>
<name>A0A062UBA3_9PROT</name>
<keyword evidence="1" id="KW-1133">Transmembrane helix</keyword>
<dbReference type="Pfam" id="PF19658">
    <property type="entry name" value="DUF6161"/>
    <property type="match status" value="1"/>
</dbReference>
<accession>A0A062UBA3</accession>
<feature type="transmembrane region" description="Helical" evidence="1">
    <location>
        <begin position="262"/>
        <end position="284"/>
    </location>
</feature>
<evidence type="ECO:0000313" key="3">
    <source>
        <dbReference type="EMBL" id="KCZ55003.1"/>
    </source>
</evidence>